<protein>
    <submittedName>
        <fullName evidence="5 6">GntR family transcriptional regulator</fullName>
    </submittedName>
</protein>
<keyword evidence="7" id="KW-1185">Reference proteome</keyword>
<evidence type="ECO:0000256" key="2">
    <source>
        <dbReference type="ARBA" id="ARBA00023125"/>
    </source>
</evidence>
<comment type="caution">
    <text evidence="6">The sequence shown here is derived from an EMBL/GenBank/DDBJ whole genome shotgun (WGS) entry which is preliminary data.</text>
</comment>
<dbReference type="AlphaFoldDB" id="A0A4Q2M5W9"/>
<dbReference type="InterPro" id="IPR000524">
    <property type="entry name" value="Tscrpt_reg_HTH_GntR"/>
</dbReference>
<dbReference type="CDD" id="cd07377">
    <property type="entry name" value="WHTH_GntR"/>
    <property type="match status" value="1"/>
</dbReference>
<dbReference type="SUPFAM" id="SSF48008">
    <property type="entry name" value="GntR ligand-binding domain-like"/>
    <property type="match status" value="1"/>
</dbReference>
<evidence type="ECO:0000256" key="3">
    <source>
        <dbReference type="ARBA" id="ARBA00023163"/>
    </source>
</evidence>
<dbReference type="InterPro" id="IPR036390">
    <property type="entry name" value="WH_DNA-bd_sf"/>
</dbReference>
<dbReference type="PROSITE" id="PS50949">
    <property type="entry name" value="HTH_GNTR"/>
    <property type="match status" value="1"/>
</dbReference>
<dbReference type="Proteomes" id="UP000292686">
    <property type="component" value="Unassembled WGS sequence"/>
</dbReference>
<name>A0A4Q2M5W9_9MICO</name>
<sequence length="219" mass="23409">MSPRRRPAPGPTLATSIADDLRTRILSGDLEPGIALREEQIAASTGASRHTVRAALATLNAENLVESVPYRGSRVARLDDDAARALAEFRGALEAEAVRLLGSRDESSWTDALEPARAAVERVRSATTWAEAEAAHADVHLALVAAAGSPRITAAYAGLGAEMRLLLLHIRPHYDAESLADEHAAYLDDVVTRGTDAVHAHLARSTALVTRPREVNPPR</sequence>
<dbReference type="Pfam" id="PF00392">
    <property type="entry name" value="GntR"/>
    <property type="match status" value="1"/>
</dbReference>
<gene>
    <name evidence="5" type="ORF">BJ972_002947</name>
    <name evidence="6" type="ORF">ESP50_16730</name>
</gene>
<evidence type="ECO:0000313" key="8">
    <source>
        <dbReference type="Proteomes" id="UP000581087"/>
    </source>
</evidence>
<evidence type="ECO:0000259" key="4">
    <source>
        <dbReference type="PROSITE" id="PS50949"/>
    </source>
</evidence>
<dbReference type="InterPro" id="IPR008920">
    <property type="entry name" value="TF_FadR/GntR_C"/>
</dbReference>
<dbReference type="GO" id="GO:0003700">
    <property type="term" value="F:DNA-binding transcription factor activity"/>
    <property type="evidence" value="ECO:0007669"/>
    <property type="project" value="InterPro"/>
</dbReference>
<dbReference type="Gene3D" id="1.10.10.10">
    <property type="entry name" value="Winged helix-like DNA-binding domain superfamily/Winged helix DNA-binding domain"/>
    <property type="match status" value="1"/>
</dbReference>
<dbReference type="Gene3D" id="1.20.120.530">
    <property type="entry name" value="GntR ligand-binding domain-like"/>
    <property type="match status" value="1"/>
</dbReference>
<dbReference type="PANTHER" id="PTHR43537">
    <property type="entry name" value="TRANSCRIPTIONAL REGULATOR, GNTR FAMILY"/>
    <property type="match status" value="1"/>
</dbReference>
<evidence type="ECO:0000313" key="6">
    <source>
        <dbReference type="EMBL" id="RXZ85172.1"/>
    </source>
</evidence>
<dbReference type="OrthoDB" id="5243844at2"/>
<accession>A0A4Q2M5W9</accession>
<dbReference type="EMBL" id="SDPM01000012">
    <property type="protein sequence ID" value="RXZ85172.1"/>
    <property type="molecule type" value="Genomic_DNA"/>
</dbReference>
<keyword evidence="3" id="KW-0804">Transcription</keyword>
<dbReference type="RefSeq" id="WP_129177077.1">
    <property type="nucleotide sequence ID" value="NZ_JACCBI010000001.1"/>
</dbReference>
<keyword evidence="1" id="KW-0805">Transcription regulation</keyword>
<evidence type="ECO:0000313" key="5">
    <source>
        <dbReference type="EMBL" id="NYD68428.1"/>
    </source>
</evidence>
<dbReference type="EMBL" id="JACCBI010000001">
    <property type="protein sequence ID" value="NYD68428.1"/>
    <property type="molecule type" value="Genomic_DNA"/>
</dbReference>
<feature type="domain" description="HTH gntR-type" evidence="4">
    <location>
        <begin position="11"/>
        <end position="78"/>
    </location>
</feature>
<dbReference type="Proteomes" id="UP000581087">
    <property type="component" value="Unassembled WGS sequence"/>
</dbReference>
<dbReference type="Pfam" id="PF07729">
    <property type="entry name" value="FCD"/>
    <property type="match status" value="1"/>
</dbReference>
<dbReference type="SUPFAM" id="SSF46785">
    <property type="entry name" value="Winged helix' DNA-binding domain"/>
    <property type="match status" value="1"/>
</dbReference>
<reference evidence="5 8" key="2">
    <citation type="submission" date="2020-07" db="EMBL/GenBank/DDBJ databases">
        <title>Sequencing the genomes of 1000 actinobacteria strains.</title>
        <authorList>
            <person name="Klenk H.-P."/>
        </authorList>
    </citation>
    <scope>NUCLEOTIDE SEQUENCE [LARGE SCALE GENOMIC DNA]</scope>
    <source>
        <strain evidence="5 8">DSM 23870</strain>
    </source>
</reference>
<dbReference type="InterPro" id="IPR011711">
    <property type="entry name" value="GntR_C"/>
</dbReference>
<evidence type="ECO:0000313" key="7">
    <source>
        <dbReference type="Proteomes" id="UP000292686"/>
    </source>
</evidence>
<keyword evidence="2 5" id="KW-0238">DNA-binding</keyword>
<dbReference type="PANTHER" id="PTHR43537:SF49">
    <property type="entry name" value="TRANSCRIPTIONAL REGULATORY PROTEIN"/>
    <property type="match status" value="1"/>
</dbReference>
<evidence type="ECO:0000256" key="1">
    <source>
        <dbReference type="ARBA" id="ARBA00023015"/>
    </source>
</evidence>
<dbReference type="GO" id="GO:0003677">
    <property type="term" value="F:DNA binding"/>
    <property type="evidence" value="ECO:0007669"/>
    <property type="project" value="UniProtKB-KW"/>
</dbReference>
<proteinExistence type="predicted"/>
<reference evidence="6 7" key="1">
    <citation type="submission" date="2019-01" db="EMBL/GenBank/DDBJ databases">
        <title>Agromyces.</title>
        <authorList>
            <person name="Li J."/>
        </authorList>
    </citation>
    <scope>NUCLEOTIDE SEQUENCE [LARGE SCALE GENOMIC DNA]</scope>
    <source>
        <strain evidence="6 7">DSM 23870</strain>
    </source>
</reference>
<dbReference type="SMART" id="SM00345">
    <property type="entry name" value="HTH_GNTR"/>
    <property type="match status" value="1"/>
</dbReference>
<dbReference type="InterPro" id="IPR036388">
    <property type="entry name" value="WH-like_DNA-bd_sf"/>
</dbReference>
<organism evidence="6 7">
    <name type="scientific">Agromyces atrinae</name>
    <dbReference type="NCBI Taxonomy" id="592376"/>
    <lineage>
        <taxon>Bacteria</taxon>
        <taxon>Bacillati</taxon>
        <taxon>Actinomycetota</taxon>
        <taxon>Actinomycetes</taxon>
        <taxon>Micrococcales</taxon>
        <taxon>Microbacteriaceae</taxon>
        <taxon>Agromyces</taxon>
    </lineage>
</organism>